<dbReference type="Proteomes" id="UP000828390">
    <property type="component" value="Unassembled WGS sequence"/>
</dbReference>
<evidence type="ECO:0000313" key="1">
    <source>
        <dbReference type="EMBL" id="KAH3804066.1"/>
    </source>
</evidence>
<sequence>MMLIRADRKGFWLNHLHLISQAIRDHAEDASSEDVMNCIPETDCYVLNDGSFLPCLNGGKKGDTYNVIEESFANFT</sequence>
<dbReference type="EMBL" id="JAIWYP010000006">
    <property type="protein sequence ID" value="KAH3804066.1"/>
    <property type="molecule type" value="Genomic_DNA"/>
</dbReference>
<accession>A0A9D4J8S8</accession>
<organism evidence="1 2">
    <name type="scientific">Dreissena polymorpha</name>
    <name type="common">Zebra mussel</name>
    <name type="synonym">Mytilus polymorpha</name>
    <dbReference type="NCBI Taxonomy" id="45954"/>
    <lineage>
        <taxon>Eukaryota</taxon>
        <taxon>Metazoa</taxon>
        <taxon>Spiralia</taxon>
        <taxon>Lophotrochozoa</taxon>
        <taxon>Mollusca</taxon>
        <taxon>Bivalvia</taxon>
        <taxon>Autobranchia</taxon>
        <taxon>Heteroconchia</taxon>
        <taxon>Euheterodonta</taxon>
        <taxon>Imparidentia</taxon>
        <taxon>Neoheterodontei</taxon>
        <taxon>Myida</taxon>
        <taxon>Dreissenoidea</taxon>
        <taxon>Dreissenidae</taxon>
        <taxon>Dreissena</taxon>
    </lineage>
</organism>
<comment type="caution">
    <text evidence="1">The sequence shown here is derived from an EMBL/GenBank/DDBJ whole genome shotgun (WGS) entry which is preliminary data.</text>
</comment>
<reference evidence="1" key="1">
    <citation type="journal article" date="2019" name="bioRxiv">
        <title>The Genome of the Zebra Mussel, Dreissena polymorpha: A Resource for Invasive Species Research.</title>
        <authorList>
            <person name="McCartney M.A."/>
            <person name="Auch B."/>
            <person name="Kono T."/>
            <person name="Mallez S."/>
            <person name="Zhang Y."/>
            <person name="Obille A."/>
            <person name="Becker A."/>
            <person name="Abrahante J.E."/>
            <person name="Garbe J."/>
            <person name="Badalamenti J.P."/>
            <person name="Herman A."/>
            <person name="Mangelson H."/>
            <person name="Liachko I."/>
            <person name="Sullivan S."/>
            <person name="Sone E.D."/>
            <person name="Koren S."/>
            <person name="Silverstein K.A.T."/>
            <person name="Beckman K.B."/>
            <person name="Gohl D.M."/>
        </authorList>
    </citation>
    <scope>NUCLEOTIDE SEQUENCE</scope>
    <source>
        <strain evidence="1">Duluth1</strain>
        <tissue evidence="1">Whole animal</tissue>
    </source>
</reference>
<reference evidence="1" key="2">
    <citation type="submission" date="2020-11" db="EMBL/GenBank/DDBJ databases">
        <authorList>
            <person name="McCartney M.A."/>
            <person name="Auch B."/>
            <person name="Kono T."/>
            <person name="Mallez S."/>
            <person name="Becker A."/>
            <person name="Gohl D.M."/>
            <person name="Silverstein K.A.T."/>
            <person name="Koren S."/>
            <person name="Bechman K.B."/>
            <person name="Herman A."/>
            <person name="Abrahante J.E."/>
            <person name="Garbe J."/>
        </authorList>
    </citation>
    <scope>NUCLEOTIDE SEQUENCE</scope>
    <source>
        <strain evidence="1">Duluth1</strain>
        <tissue evidence="1">Whole animal</tissue>
    </source>
</reference>
<keyword evidence="2" id="KW-1185">Reference proteome</keyword>
<evidence type="ECO:0000313" key="2">
    <source>
        <dbReference type="Proteomes" id="UP000828390"/>
    </source>
</evidence>
<protein>
    <submittedName>
        <fullName evidence="1">Uncharacterized protein</fullName>
    </submittedName>
</protein>
<gene>
    <name evidence="1" type="ORF">DPMN_132344</name>
</gene>
<proteinExistence type="predicted"/>
<name>A0A9D4J8S8_DREPO</name>
<dbReference type="AlphaFoldDB" id="A0A9D4J8S8"/>